<feature type="compositionally biased region" description="Basic and acidic residues" evidence="4">
    <location>
        <begin position="89"/>
        <end position="98"/>
    </location>
</feature>
<evidence type="ECO:0000256" key="1">
    <source>
        <dbReference type="ARBA" id="ARBA00022741"/>
    </source>
</evidence>
<feature type="region of interest" description="Disordered" evidence="4">
    <location>
        <begin position="1"/>
        <end position="106"/>
    </location>
</feature>
<dbReference type="Gene3D" id="1.10.510.10">
    <property type="entry name" value="Transferase(Phosphotransferase) domain 1"/>
    <property type="match status" value="1"/>
</dbReference>
<reference evidence="6 7" key="1">
    <citation type="journal article" date="2024" name="IMA Fungus">
        <title>IMA Genome - F19 : A genome assembly and annotation guide to empower mycologists, including annotated draft genome sequences of Ceratocystis pirilliformis, Diaporthe australafricana, Fusarium ophioides, Paecilomyces lecythidis, and Sporothrix stenoceras.</title>
        <authorList>
            <person name="Aylward J."/>
            <person name="Wilson A.M."/>
            <person name="Visagie C.M."/>
            <person name="Spraker J."/>
            <person name="Barnes I."/>
            <person name="Buitendag C."/>
            <person name="Ceriani C."/>
            <person name="Del Mar Angel L."/>
            <person name="du Plessis D."/>
            <person name="Fuchs T."/>
            <person name="Gasser K."/>
            <person name="Kramer D."/>
            <person name="Li W."/>
            <person name="Munsamy K."/>
            <person name="Piso A."/>
            <person name="Price J.L."/>
            <person name="Sonnekus B."/>
            <person name="Thomas C."/>
            <person name="van der Nest A."/>
            <person name="van Dijk A."/>
            <person name="van Heerden A."/>
            <person name="van Vuuren N."/>
            <person name="Yilmaz N."/>
            <person name="Duong T.A."/>
            <person name="van der Merwe N.A."/>
            <person name="Wingfield M.J."/>
            <person name="Wingfield B.D."/>
        </authorList>
    </citation>
    <scope>NUCLEOTIDE SEQUENCE [LARGE SCALE GENOMIC DNA]</scope>
    <source>
        <strain evidence="6 7">CMW 18300</strain>
    </source>
</reference>
<gene>
    <name evidence="6" type="ORF">Daus18300_012061</name>
</gene>
<feature type="region of interest" description="Disordered" evidence="4">
    <location>
        <begin position="175"/>
        <end position="211"/>
    </location>
</feature>
<feature type="region of interest" description="Disordered" evidence="4">
    <location>
        <begin position="726"/>
        <end position="754"/>
    </location>
</feature>
<keyword evidence="2 3" id="KW-0067">ATP-binding</keyword>
<dbReference type="Proteomes" id="UP001583177">
    <property type="component" value="Unassembled WGS sequence"/>
</dbReference>
<dbReference type="Gene3D" id="3.30.200.20">
    <property type="entry name" value="Phosphorylase Kinase, domain 1"/>
    <property type="match status" value="1"/>
</dbReference>
<evidence type="ECO:0000256" key="3">
    <source>
        <dbReference type="PROSITE-ProRule" id="PRU10141"/>
    </source>
</evidence>
<dbReference type="PROSITE" id="PS00108">
    <property type="entry name" value="PROTEIN_KINASE_ST"/>
    <property type="match status" value="1"/>
</dbReference>
<dbReference type="InterPro" id="IPR011009">
    <property type="entry name" value="Kinase-like_dom_sf"/>
</dbReference>
<dbReference type="EMBL" id="JAWRVE010000156">
    <property type="protein sequence ID" value="KAL1852817.1"/>
    <property type="molecule type" value="Genomic_DNA"/>
</dbReference>
<proteinExistence type="predicted"/>
<feature type="region of interest" description="Disordered" evidence="4">
    <location>
        <begin position="562"/>
        <end position="640"/>
    </location>
</feature>
<dbReference type="InterPro" id="IPR017441">
    <property type="entry name" value="Protein_kinase_ATP_BS"/>
</dbReference>
<feature type="compositionally biased region" description="Basic and acidic residues" evidence="4">
    <location>
        <begin position="685"/>
        <end position="694"/>
    </location>
</feature>
<dbReference type="PANTHER" id="PTHR24346:SF77">
    <property type="entry name" value="SERINE THREONINE PROTEIN KINASE"/>
    <property type="match status" value="1"/>
</dbReference>
<feature type="compositionally biased region" description="Basic and acidic residues" evidence="4">
    <location>
        <begin position="581"/>
        <end position="608"/>
    </location>
</feature>
<dbReference type="InterPro" id="IPR000719">
    <property type="entry name" value="Prot_kinase_dom"/>
</dbReference>
<accession>A0ABR3W4D4</accession>
<feature type="compositionally biased region" description="Basic and acidic residues" evidence="4">
    <location>
        <begin position="730"/>
        <end position="746"/>
    </location>
</feature>
<keyword evidence="1 3" id="KW-0547">Nucleotide-binding</keyword>
<keyword evidence="7" id="KW-1185">Reference proteome</keyword>
<dbReference type="PANTHER" id="PTHR24346">
    <property type="entry name" value="MAP/MICROTUBULE AFFINITY-REGULATING KINASE"/>
    <property type="match status" value="1"/>
</dbReference>
<name>A0ABR3W4D4_9PEZI</name>
<dbReference type="CDD" id="cd14008">
    <property type="entry name" value="STKc_LKB1_CaMKK"/>
    <property type="match status" value="1"/>
</dbReference>
<dbReference type="Pfam" id="PF00069">
    <property type="entry name" value="Pkinase"/>
    <property type="match status" value="1"/>
</dbReference>
<dbReference type="InterPro" id="IPR008271">
    <property type="entry name" value="Ser/Thr_kinase_AS"/>
</dbReference>
<dbReference type="PROSITE" id="PS50011">
    <property type="entry name" value="PROTEIN_KINASE_DOM"/>
    <property type="match status" value="1"/>
</dbReference>
<feature type="compositionally biased region" description="Basic and acidic residues" evidence="4">
    <location>
        <begin position="30"/>
        <end position="40"/>
    </location>
</feature>
<dbReference type="SUPFAM" id="SSF56112">
    <property type="entry name" value="Protein kinase-like (PK-like)"/>
    <property type="match status" value="1"/>
</dbReference>
<dbReference type="SMART" id="SM00220">
    <property type="entry name" value="S_TKc"/>
    <property type="match status" value="1"/>
</dbReference>
<evidence type="ECO:0000259" key="5">
    <source>
        <dbReference type="PROSITE" id="PS50011"/>
    </source>
</evidence>
<evidence type="ECO:0000256" key="4">
    <source>
        <dbReference type="SAM" id="MobiDB-lite"/>
    </source>
</evidence>
<feature type="region of interest" description="Disordered" evidence="4">
    <location>
        <begin position="685"/>
        <end position="713"/>
    </location>
</feature>
<sequence>MEAITPPQPAASAPALVSSHSAPPPGAPRHAVETLDRDLDQDQLPGSREVEVGMTDEDPSAPSLLSPGIKVEFHGGASTLPPSQPTAEGRGEGEDHARPSMAPHPRQHRVVKETLNARSEYTNDDSDGRSHHLINQYTIKEEIGRGSYGAVHLAVDQFGNEYAVKEFSKTRLRKRAQSNILRRGPRRGPGRFPPRPRTAVDSGSGPGMDPTVSYQLRDHKKSEDNDSLFLIREEIAIMKKLNHPNLVSLIEVLDDPEEDSLYMVLEMCKKGVVMKVGLDEAAEPYSEETCRYWFRDLILGIEYLHAQGVVHRDIKPDNLLLTEDDVLKIVDFGVSEMFEKPEAMRTAKSAGSPAFLPPELCVAKHGDVSGTAADVWSMGVSLFCLRYGHIPFNRAGVLEIYEAIKEETPAMPEDENEQFRDLITRLMEKDPEQRITMPEIREHPWVTKDGSDPLLSVEENCSELVDAPNELEVSHAFTRRMGHLLCVMKAITNFKSLLHSRSRTNSPRTSLFPEDADPNNSTHVPRWTRHKPKPSMDEQELEDLKRANEEHATRLLEQRKQFLQSQGGSTGSFGLPAQTNDEPKREDSTDHFPTEQESGRSHGERHPEAASSTPALLGIGTGGRDNFASSSEGEPASVADSPTAVDFNVYDRAYGEEIERIKRAGGQPSVYMTWHLNSKDRFHEDRGLDVKEEHGDDEAAGQGAGERGREKVKGVFKNNKFAELVSQTIRDTRARSQDGGDGKPEAEEGAAGDN</sequence>
<evidence type="ECO:0000256" key="2">
    <source>
        <dbReference type="ARBA" id="ARBA00022840"/>
    </source>
</evidence>
<evidence type="ECO:0000313" key="7">
    <source>
        <dbReference type="Proteomes" id="UP001583177"/>
    </source>
</evidence>
<protein>
    <recommendedName>
        <fullName evidence="5">Protein kinase domain-containing protein</fullName>
    </recommendedName>
</protein>
<dbReference type="PROSITE" id="PS00107">
    <property type="entry name" value="PROTEIN_KINASE_ATP"/>
    <property type="match status" value="1"/>
</dbReference>
<evidence type="ECO:0000313" key="6">
    <source>
        <dbReference type="EMBL" id="KAL1852817.1"/>
    </source>
</evidence>
<feature type="region of interest" description="Disordered" evidence="4">
    <location>
        <begin position="500"/>
        <end position="542"/>
    </location>
</feature>
<comment type="caution">
    <text evidence="6">The sequence shown here is derived from an EMBL/GenBank/DDBJ whole genome shotgun (WGS) entry which is preliminary data.</text>
</comment>
<feature type="domain" description="Protein kinase" evidence="5">
    <location>
        <begin position="137"/>
        <end position="446"/>
    </location>
</feature>
<feature type="binding site" evidence="3">
    <location>
        <position position="165"/>
    </location>
    <ligand>
        <name>ATP</name>
        <dbReference type="ChEBI" id="CHEBI:30616"/>
    </ligand>
</feature>
<organism evidence="6 7">
    <name type="scientific">Diaporthe australafricana</name>
    <dbReference type="NCBI Taxonomy" id="127596"/>
    <lineage>
        <taxon>Eukaryota</taxon>
        <taxon>Fungi</taxon>
        <taxon>Dikarya</taxon>
        <taxon>Ascomycota</taxon>
        <taxon>Pezizomycotina</taxon>
        <taxon>Sordariomycetes</taxon>
        <taxon>Sordariomycetidae</taxon>
        <taxon>Diaporthales</taxon>
        <taxon>Diaporthaceae</taxon>
        <taxon>Diaporthe</taxon>
    </lineage>
</organism>